<evidence type="ECO:0000256" key="4">
    <source>
        <dbReference type="PROSITE-ProRule" id="PRU01161"/>
    </source>
</evidence>
<keyword evidence="3 4" id="KW-0443">Lipid metabolism</keyword>
<dbReference type="CDD" id="cd07205">
    <property type="entry name" value="Pat_PNPLA6_PNPLA7_NTE1_like"/>
    <property type="match status" value="1"/>
</dbReference>
<evidence type="ECO:0000256" key="3">
    <source>
        <dbReference type="ARBA" id="ARBA00023098"/>
    </source>
</evidence>
<dbReference type="PANTHER" id="PTHR14226:SF29">
    <property type="entry name" value="NEUROPATHY TARGET ESTERASE SWS"/>
    <property type="match status" value="1"/>
</dbReference>
<organism evidence="6 7">
    <name type="scientific">Candidatus Onthomorpha intestinigallinarum</name>
    <dbReference type="NCBI Taxonomy" id="2840880"/>
    <lineage>
        <taxon>Bacteria</taxon>
        <taxon>Pseudomonadati</taxon>
        <taxon>Bacteroidota</taxon>
        <taxon>Bacteroidia</taxon>
        <taxon>Bacteroidales</taxon>
        <taxon>Candidatus Onthomorpha</taxon>
    </lineage>
</organism>
<dbReference type="AlphaFoldDB" id="A0A9D1RG57"/>
<feature type="short sequence motif" description="DGA/G" evidence="4">
    <location>
        <begin position="212"/>
        <end position="214"/>
    </location>
</feature>
<dbReference type="Gene3D" id="3.40.1090.10">
    <property type="entry name" value="Cytosolic phospholipase A2 catalytic domain"/>
    <property type="match status" value="2"/>
</dbReference>
<dbReference type="PROSITE" id="PS51635">
    <property type="entry name" value="PNPLA"/>
    <property type="match status" value="1"/>
</dbReference>
<evidence type="ECO:0000259" key="5">
    <source>
        <dbReference type="PROSITE" id="PS51635"/>
    </source>
</evidence>
<feature type="domain" description="PNPLA" evidence="5">
    <location>
        <begin position="30"/>
        <end position="225"/>
    </location>
</feature>
<dbReference type="EMBL" id="DXGG01000035">
    <property type="protein sequence ID" value="HIW86840.1"/>
    <property type="molecule type" value="Genomic_DNA"/>
</dbReference>
<feature type="short sequence motif" description="GXGXXG" evidence="4">
    <location>
        <begin position="34"/>
        <end position="39"/>
    </location>
</feature>
<dbReference type="GO" id="GO:0016042">
    <property type="term" value="P:lipid catabolic process"/>
    <property type="evidence" value="ECO:0007669"/>
    <property type="project" value="UniProtKB-UniRule"/>
</dbReference>
<evidence type="ECO:0000256" key="2">
    <source>
        <dbReference type="ARBA" id="ARBA00022963"/>
    </source>
</evidence>
<dbReference type="Pfam" id="PF01734">
    <property type="entry name" value="Patatin"/>
    <property type="match status" value="1"/>
</dbReference>
<dbReference type="InterPro" id="IPR050301">
    <property type="entry name" value="NTE"/>
</dbReference>
<dbReference type="InterPro" id="IPR016035">
    <property type="entry name" value="Acyl_Trfase/lysoPLipase"/>
</dbReference>
<reference evidence="6" key="1">
    <citation type="journal article" date="2021" name="PeerJ">
        <title>Extensive microbial diversity within the chicken gut microbiome revealed by metagenomics and culture.</title>
        <authorList>
            <person name="Gilroy R."/>
            <person name="Ravi A."/>
            <person name="Getino M."/>
            <person name="Pursley I."/>
            <person name="Horton D.L."/>
            <person name="Alikhan N.F."/>
            <person name="Baker D."/>
            <person name="Gharbi K."/>
            <person name="Hall N."/>
            <person name="Watson M."/>
            <person name="Adriaenssens E.M."/>
            <person name="Foster-Nyarko E."/>
            <person name="Jarju S."/>
            <person name="Secka A."/>
            <person name="Antonio M."/>
            <person name="Oren A."/>
            <person name="Chaudhuri R.R."/>
            <person name="La Ragione R."/>
            <person name="Hildebrand F."/>
            <person name="Pallen M.J."/>
        </authorList>
    </citation>
    <scope>NUCLEOTIDE SEQUENCE</scope>
    <source>
        <strain evidence="6">Gambia16-930</strain>
    </source>
</reference>
<reference evidence="6" key="2">
    <citation type="submission" date="2021-04" db="EMBL/GenBank/DDBJ databases">
        <authorList>
            <person name="Gilroy R."/>
        </authorList>
    </citation>
    <scope>NUCLEOTIDE SEQUENCE</scope>
    <source>
        <strain evidence="6">Gambia16-930</strain>
    </source>
</reference>
<dbReference type="InterPro" id="IPR002641">
    <property type="entry name" value="PNPLA_dom"/>
</dbReference>
<gene>
    <name evidence="6" type="ORF">IAC47_00990</name>
</gene>
<evidence type="ECO:0000313" key="7">
    <source>
        <dbReference type="Proteomes" id="UP000824267"/>
    </source>
</evidence>
<feature type="short sequence motif" description="GXSXG" evidence="4">
    <location>
        <begin position="61"/>
        <end position="65"/>
    </location>
</feature>
<feature type="active site" description="Proton acceptor" evidence="4">
    <location>
        <position position="212"/>
    </location>
</feature>
<feature type="active site" description="Nucleophile" evidence="4">
    <location>
        <position position="63"/>
    </location>
</feature>
<evidence type="ECO:0000313" key="6">
    <source>
        <dbReference type="EMBL" id="HIW86840.1"/>
    </source>
</evidence>
<protein>
    <submittedName>
        <fullName evidence="6">Patatin-like phospholipase family protein</fullName>
    </submittedName>
</protein>
<name>A0A9D1RG57_9BACT</name>
<comment type="caution">
    <text evidence="6">The sequence shown here is derived from an EMBL/GenBank/DDBJ whole genome shotgun (WGS) entry which is preliminary data.</text>
</comment>
<keyword evidence="2 4" id="KW-0442">Lipid degradation</keyword>
<sequence>MTRRNLFLFVLFLCCTLVVFSQQRRQSVGLVLSGGGARGLAHLGVLRALEEAQIPVDYICGTSMGAIVGGLYAAGYSVEQMEKIFYSEEFQLWLTGKVEDKYVYYYKKKEPSSKAFSLSFDVNDKFAFQIPTSIIDPIQMDYAFMEIFSGATYASKGDFDSLMIPFFCISSDIENNRESVRRSGELGLAIRASMTFPFVFSPIKLDGKIMFDGGMYNNFPSKHMLDIYHPDMIIGVKVAGNFPPPKEENIRSYLENMLTTDSDYDVYCDNGVLIEPDLTGIGVMEFNKMKECDRLGYEAARSKIGEIREFLVDSVNSEDLQKKRDAFNAKKPPSTVKMLSIQGVTGNQKYYISNSMKHGLNRDDYTTESMKKNYISLYTDPNIKDILPSLYYNDFFDAYVMNLDVRTKRYLNFGIGGHLSTNPTSFLYFGVDYNFLDRNAWLFTANTYIGRYYKSLYLGTRVDFSTSFPLYMELSATGNQWNYFRLHSGFFEYSRVNYLEQGDNNLQLRIGTAFDIKDRLYLSLGIGELNYNYFDNDYIISSDTSDLTRFDNYSVSIVREYNSMDDVQYPTKGNYQKLCIQYVGGIERFYPGSKLKSSYLTDINHRWLQFHAVNRTHIPIAKYYTLGVRADAFYSFQDLFSTYKASLLNAGAYQPTLETMTNYMPEYRASQYLGIGMENIFFVENSLGINLSARVGTYLYIPIRRIVAYSDNLPYYEDVFKKFYFIANTVLVLKTPLGPLSFTVSYHQRDNKSNNPWSVSLNFGYVIFNKRSVDK</sequence>
<dbReference type="GO" id="GO:0016787">
    <property type="term" value="F:hydrolase activity"/>
    <property type="evidence" value="ECO:0007669"/>
    <property type="project" value="UniProtKB-UniRule"/>
</dbReference>
<proteinExistence type="predicted"/>
<keyword evidence="1 4" id="KW-0378">Hydrolase</keyword>
<dbReference type="Proteomes" id="UP000824267">
    <property type="component" value="Unassembled WGS sequence"/>
</dbReference>
<dbReference type="PANTHER" id="PTHR14226">
    <property type="entry name" value="NEUROPATHY TARGET ESTERASE/SWISS CHEESE D.MELANOGASTER"/>
    <property type="match status" value="1"/>
</dbReference>
<dbReference type="SUPFAM" id="SSF52151">
    <property type="entry name" value="FabD/lysophospholipase-like"/>
    <property type="match status" value="1"/>
</dbReference>
<accession>A0A9D1RG57</accession>
<evidence type="ECO:0000256" key="1">
    <source>
        <dbReference type="ARBA" id="ARBA00022801"/>
    </source>
</evidence>